<feature type="non-terminal residue" evidence="5">
    <location>
        <position position="1"/>
    </location>
</feature>
<name>A0A3E2H5U1_SCYLI</name>
<evidence type="ECO:0000313" key="5">
    <source>
        <dbReference type="EMBL" id="RFU28651.1"/>
    </source>
</evidence>
<proteinExistence type="predicted"/>
<dbReference type="OMA" id="YHSEAIV"/>
<dbReference type="OrthoDB" id="2019572at2759"/>
<protein>
    <recommendedName>
        <fullName evidence="4">WSC domain-containing protein</fullName>
    </recommendedName>
</protein>
<dbReference type="InterPro" id="IPR037293">
    <property type="entry name" value="Gal_Oxidase_central_sf"/>
</dbReference>
<dbReference type="Gene3D" id="2.60.40.10">
    <property type="entry name" value="Immunoglobulins"/>
    <property type="match status" value="1"/>
</dbReference>
<feature type="domain" description="WSC" evidence="4">
    <location>
        <begin position="40"/>
        <end position="131"/>
    </location>
</feature>
<dbReference type="AlphaFoldDB" id="A0A3E2H5U1"/>
<dbReference type="Pfam" id="PF07250">
    <property type="entry name" value="Glyoxal_oxid_N"/>
    <property type="match status" value="1"/>
</dbReference>
<feature type="region of interest" description="Disordered" evidence="2">
    <location>
        <begin position="432"/>
        <end position="455"/>
    </location>
</feature>
<evidence type="ECO:0000256" key="2">
    <source>
        <dbReference type="SAM" id="MobiDB-lite"/>
    </source>
</evidence>
<dbReference type="Pfam" id="PF01822">
    <property type="entry name" value="WSC"/>
    <property type="match status" value="5"/>
</dbReference>
<dbReference type="EMBL" id="NCSJ02000155">
    <property type="protein sequence ID" value="RFU28651.1"/>
    <property type="molecule type" value="Genomic_DNA"/>
</dbReference>
<dbReference type="InterPro" id="IPR015202">
    <property type="entry name" value="GO-like_E_set"/>
</dbReference>
<dbReference type="Pfam" id="PF09118">
    <property type="entry name" value="GO-like_E_set"/>
    <property type="match status" value="1"/>
</dbReference>
<dbReference type="InterPro" id="IPR009880">
    <property type="entry name" value="Glyoxal_oxidase_N"/>
</dbReference>
<keyword evidence="6" id="KW-1185">Reference proteome</keyword>
<dbReference type="SUPFAM" id="SSF50965">
    <property type="entry name" value="Galactose oxidase, central domain"/>
    <property type="match status" value="1"/>
</dbReference>
<dbReference type="SUPFAM" id="SSF81296">
    <property type="entry name" value="E set domains"/>
    <property type="match status" value="1"/>
</dbReference>
<evidence type="ECO:0000259" key="4">
    <source>
        <dbReference type="PROSITE" id="PS51212"/>
    </source>
</evidence>
<dbReference type="InterPro" id="IPR002889">
    <property type="entry name" value="WSC_carb-bd"/>
</dbReference>
<feature type="domain" description="WSC" evidence="4">
    <location>
        <begin position="144"/>
        <end position="240"/>
    </location>
</feature>
<dbReference type="InterPro" id="IPR011043">
    <property type="entry name" value="Gal_Oxase/kelch_b-propeller"/>
</dbReference>
<organism evidence="5 6">
    <name type="scientific">Scytalidium lignicola</name>
    <name type="common">Hyphomycete</name>
    <dbReference type="NCBI Taxonomy" id="5539"/>
    <lineage>
        <taxon>Eukaryota</taxon>
        <taxon>Fungi</taxon>
        <taxon>Dikarya</taxon>
        <taxon>Ascomycota</taxon>
        <taxon>Pezizomycotina</taxon>
        <taxon>Leotiomycetes</taxon>
        <taxon>Leotiomycetes incertae sedis</taxon>
        <taxon>Scytalidium</taxon>
    </lineage>
</organism>
<evidence type="ECO:0000256" key="1">
    <source>
        <dbReference type="ARBA" id="ARBA00022729"/>
    </source>
</evidence>
<feature type="domain" description="WSC" evidence="4">
    <location>
        <begin position="461"/>
        <end position="555"/>
    </location>
</feature>
<dbReference type="Gene3D" id="2.130.10.80">
    <property type="entry name" value="Galactose oxidase/kelch, beta-propeller"/>
    <property type="match status" value="1"/>
</dbReference>
<dbReference type="Proteomes" id="UP000258309">
    <property type="component" value="Unassembled WGS sequence"/>
</dbReference>
<feature type="domain" description="WSC" evidence="4">
    <location>
        <begin position="573"/>
        <end position="696"/>
    </location>
</feature>
<sequence>MRQIIDNAFRAWVLISSISLCDAVAVKKRALVVPSDLPGNWTSQGCYVDVGRTLTGPEQDLTTTTIESCITYCESLGYIYAGTEYSSQCFCGSSIAGGATSAPATDCDMACSGNATEPCGGPNRLNLFWSGTTGPMTNMGPDGNWTFAGCYAEGTTGRALPNGVSTTGGGANMTVALCTQACQNAGFHLAGVEYAGECYCGNAIENGGLLAPLSGCNMLCNGNLSEFCGGSNRIDVYDFNNTVKLPPWTTTTTVSKTTTSKASTLPVSVSSSKVSTTTTTAKATTTTTHTTTVATSSSAPSVPPPAASTTTTKPTTTTSAHPTLQHEPTAGPYSYQGCYTEATGGRALDGAAPLYDYDAMTIEECEGYCSQQKFIYFGVEYSGECYCGNSLNAGSVIAPLTDCSNICPGNQYEYCGSGNRLDLYMLTGALPSTTTTSRPTTTTTTGPPAVSTPATTGLPTGWTYQGCYVDGLNGRDLNHQQPDSQTLTIQSCVEACVAAGYTIAGLEFSTQCFCDNFLYNGASLAANQADCNMPCTGNSAETCGAGNRLSVYSHGTPQVFQPPTAQIIGLPTGWVYKGCLQDNIPSSEDANEILSTFPYLVWQNDNNTAPACLATCQEFGFNAAGLEFGSQCFCGDVQNILVASAPGVSTDPDNVQQYTRSRVPQIVDDSQCNAPCTGDTQYLCGSGNLMSYYAWNGSEPLYSWDFPTGNNAGEYSLLIGGVVVPLMTSQVVTGKVTFTEKYGSGEPNGTGAYELDLTEISNFTAAWRTMIGMDTDVFCSAGLTLPDKAGRQITVGGWAGESNFGIRLYWPDGSNGVPGKNEWQEDPGILSLQVPRWYPSAMVMANGSIMIIGGEIGSNDAEQPTLELLPATGVPDASTVSGYSNTTVYLEFLDQTAPFNLYPYVCVVPSGIFVAYYNQARILDEVTFQTKKILPQIPGAVNDPTGGRTYQLEGTMVLLPQHAPYTDLLGVLICGGSTSGGGYPIDNCVSTQPEAEDPVWTIERMPSRRVMPCMAGLPDGTYVIVNGAQHGVAGFGLAGDPNYNAVLYDPRKPVNQRMSIMANTTVARLYHSEAIVLIDGRVLISGSDPTGDYTQPPGNFPEEYRVEVFTPPYLLSGLPRPEFTLSSKVWAYGATISFTVTSGTASAVSMLGSVVSTHGNAMGQRTLFPAFSCNGNTCTVDAPPTAHVAPPGWYMIFVLDGPTPAVGQFIQLGGDPGKIGNWPQIGNFDLPGV</sequence>
<feature type="compositionally biased region" description="Low complexity" evidence="2">
    <location>
        <begin position="307"/>
        <end position="323"/>
    </location>
</feature>
<gene>
    <name evidence="5" type="ORF">B7463_g7678</name>
</gene>
<reference evidence="5 6" key="1">
    <citation type="submission" date="2018-05" db="EMBL/GenBank/DDBJ databases">
        <title>Draft genome sequence of Scytalidium lignicola DSM 105466, a ubiquitous saprotrophic fungus.</title>
        <authorList>
            <person name="Buettner E."/>
            <person name="Gebauer A.M."/>
            <person name="Hofrichter M."/>
            <person name="Liers C."/>
            <person name="Kellner H."/>
        </authorList>
    </citation>
    <scope>NUCLEOTIDE SEQUENCE [LARGE SCALE GENOMIC DNA]</scope>
    <source>
        <strain evidence="5 6">DSM 105466</strain>
    </source>
</reference>
<feature type="signal peptide" evidence="3">
    <location>
        <begin position="1"/>
        <end position="23"/>
    </location>
</feature>
<dbReference type="PANTHER" id="PTHR32208:SF105">
    <property type="entry name" value="COPPER RADICAL OXIDASE"/>
    <property type="match status" value="1"/>
</dbReference>
<dbReference type="PROSITE" id="PS51212">
    <property type="entry name" value="WSC"/>
    <property type="match status" value="5"/>
</dbReference>
<dbReference type="CDD" id="cd02851">
    <property type="entry name" value="E_set_GO_C"/>
    <property type="match status" value="1"/>
</dbReference>
<evidence type="ECO:0000313" key="6">
    <source>
        <dbReference type="Proteomes" id="UP000258309"/>
    </source>
</evidence>
<feature type="domain" description="WSC" evidence="4">
    <location>
        <begin position="332"/>
        <end position="427"/>
    </location>
</feature>
<evidence type="ECO:0000256" key="3">
    <source>
        <dbReference type="SAM" id="SignalP"/>
    </source>
</evidence>
<dbReference type="PANTHER" id="PTHR32208">
    <property type="entry name" value="SECRETED PROTEIN-RELATED"/>
    <property type="match status" value="1"/>
</dbReference>
<dbReference type="STRING" id="5539.A0A3E2H5U1"/>
<dbReference type="InterPro" id="IPR014756">
    <property type="entry name" value="Ig_E-set"/>
</dbReference>
<accession>A0A3E2H5U1</accession>
<dbReference type="InterPro" id="IPR013783">
    <property type="entry name" value="Ig-like_fold"/>
</dbReference>
<dbReference type="SMART" id="SM00321">
    <property type="entry name" value="WSC"/>
    <property type="match status" value="5"/>
</dbReference>
<comment type="caution">
    <text evidence="5">The sequence shown here is derived from an EMBL/GenBank/DDBJ whole genome shotgun (WGS) entry which is preliminary data.</text>
</comment>
<feature type="non-terminal residue" evidence="5">
    <location>
        <position position="1233"/>
    </location>
</feature>
<keyword evidence="1 3" id="KW-0732">Signal</keyword>
<feature type="region of interest" description="Disordered" evidence="2">
    <location>
        <begin position="256"/>
        <end position="327"/>
    </location>
</feature>
<feature type="compositionally biased region" description="Low complexity" evidence="2">
    <location>
        <begin position="256"/>
        <end position="300"/>
    </location>
</feature>
<feature type="chain" id="PRO_5017687075" description="WSC domain-containing protein" evidence="3">
    <location>
        <begin position="24"/>
        <end position="1233"/>
    </location>
</feature>